<dbReference type="SUPFAM" id="SSF52540">
    <property type="entry name" value="P-loop containing nucleoside triphosphate hydrolases"/>
    <property type="match status" value="1"/>
</dbReference>
<dbReference type="InterPro" id="IPR027417">
    <property type="entry name" value="P-loop_NTPase"/>
</dbReference>
<protein>
    <recommendedName>
        <fullName evidence="1">ATPase domain-containing protein</fullName>
    </recommendedName>
</protein>
<dbReference type="Pfam" id="PF01637">
    <property type="entry name" value="ATPase_2"/>
    <property type="match status" value="1"/>
</dbReference>
<proteinExistence type="predicted"/>
<dbReference type="GO" id="GO:0005524">
    <property type="term" value="F:ATP binding"/>
    <property type="evidence" value="ECO:0007669"/>
    <property type="project" value="InterPro"/>
</dbReference>
<dbReference type="PANTHER" id="PTHR34301:SF8">
    <property type="entry name" value="ATPASE DOMAIN-CONTAINING PROTEIN"/>
    <property type="match status" value="1"/>
</dbReference>
<feature type="domain" description="ATPase" evidence="1">
    <location>
        <begin position="19"/>
        <end position="252"/>
    </location>
</feature>
<dbReference type="Proteomes" id="UP000324575">
    <property type="component" value="Unassembled WGS sequence"/>
</dbReference>
<name>A0A5M8P5F4_9BACT</name>
<dbReference type="PANTHER" id="PTHR34301">
    <property type="entry name" value="DNA-BINDING PROTEIN-RELATED"/>
    <property type="match status" value="1"/>
</dbReference>
<comment type="caution">
    <text evidence="2">The sequence shown here is derived from an EMBL/GenBank/DDBJ whole genome shotgun (WGS) entry which is preliminary data.</text>
</comment>
<sequence length="378" mass="43890">MKKGNNPFLIKGYVSSELFCDRQKETMELYGNVQNGIDTTLISPRRMGKTGLILHFFDFLDKQTDIEAIYADIYAARSLNDFIKLIVEAMLRKFPEKTSIGARFLTLLKGLRPLISYDAISGEPQIQIAYQSIQEKEYTLQGLLRFLDSQSVSVVLAIDEFQQITSFPEQNIEALLRTYIQQLKNIRFIFCGSRKDMMTHIFSNAKRPFFSSTQYLMLDKIDIEVYASFIKKVFAENGMDITPNAVDFILTWTKCHTFFTQSVCNMTYQMANESITIEDVKAACVELLKRNEAVFFQYRQLLTPAQWNFLIAIAKEGEVKQFSAKKFLSQYKIGTPSDARRIIKSLISKELILEIHTKKETVYQVYDLFLSRWLEREY</sequence>
<evidence type="ECO:0000313" key="2">
    <source>
        <dbReference type="EMBL" id="KAA6303749.1"/>
    </source>
</evidence>
<dbReference type="InterPro" id="IPR011579">
    <property type="entry name" value="ATPase_dom"/>
</dbReference>
<evidence type="ECO:0000259" key="1">
    <source>
        <dbReference type="Pfam" id="PF01637"/>
    </source>
</evidence>
<dbReference type="AlphaFoldDB" id="A0A5M8P5F4"/>
<gene>
    <name evidence="2" type="ORF">EZS26_000300</name>
</gene>
<accession>A0A5M8P5F4</accession>
<dbReference type="Gene3D" id="3.40.50.300">
    <property type="entry name" value="P-loop containing nucleotide triphosphate hydrolases"/>
    <property type="match status" value="1"/>
</dbReference>
<dbReference type="EMBL" id="SNRX01000001">
    <property type="protein sequence ID" value="KAA6303749.1"/>
    <property type="molecule type" value="Genomic_DNA"/>
</dbReference>
<evidence type="ECO:0000313" key="3">
    <source>
        <dbReference type="Proteomes" id="UP000324575"/>
    </source>
</evidence>
<reference evidence="2 3" key="1">
    <citation type="submission" date="2019-03" db="EMBL/GenBank/DDBJ databases">
        <title>Single cell metagenomics reveals metabolic interactions within the superorganism composed of flagellate Streblomastix strix and complex community of Bacteroidetes bacteria on its surface.</title>
        <authorList>
            <person name="Treitli S.C."/>
            <person name="Kolisko M."/>
            <person name="Husnik F."/>
            <person name="Keeling P."/>
            <person name="Hampl V."/>
        </authorList>
    </citation>
    <scope>NUCLEOTIDE SEQUENCE [LARGE SCALE GENOMIC DNA]</scope>
    <source>
        <strain evidence="2">St1</strain>
    </source>
</reference>
<organism evidence="2 3">
    <name type="scientific">Candidatus Ordinivivax streblomastigis</name>
    <dbReference type="NCBI Taxonomy" id="2540710"/>
    <lineage>
        <taxon>Bacteria</taxon>
        <taxon>Pseudomonadati</taxon>
        <taxon>Bacteroidota</taxon>
        <taxon>Bacteroidia</taxon>
        <taxon>Bacteroidales</taxon>
        <taxon>Candidatus Ordinivivax</taxon>
    </lineage>
</organism>